<reference evidence="1 2" key="1">
    <citation type="submission" date="2024-09" db="EMBL/GenBank/DDBJ databases">
        <authorList>
            <person name="Sun Q."/>
            <person name="Mori K."/>
        </authorList>
    </citation>
    <scope>NUCLEOTIDE SEQUENCE [LARGE SCALE GENOMIC DNA]</scope>
    <source>
        <strain evidence="1 2">TBRC 3947</strain>
    </source>
</reference>
<name>A0ABV6LWF8_9ACTN</name>
<dbReference type="EMBL" id="JBHLUH010000004">
    <property type="protein sequence ID" value="MFC0526749.1"/>
    <property type="molecule type" value="Genomic_DNA"/>
</dbReference>
<evidence type="ECO:0000313" key="1">
    <source>
        <dbReference type="EMBL" id="MFC0526749.1"/>
    </source>
</evidence>
<dbReference type="Proteomes" id="UP001589867">
    <property type="component" value="Unassembled WGS sequence"/>
</dbReference>
<sequence length="108" mass="11801">MLLMELSARCAECGAAYPGNFAIEADTPPPFAWAHEAKKTVCSCKPAWPQLMVMVDGQWHLGYPGTDGDWTVDGAEERAFCRKCGAYFLGHLVVDPDDTSHLVDPDEA</sequence>
<protein>
    <recommendedName>
        <fullName evidence="3">CENP-V/GFA domain-containing protein</fullName>
    </recommendedName>
</protein>
<keyword evidence="2" id="KW-1185">Reference proteome</keyword>
<accession>A0ABV6LWF8</accession>
<evidence type="ECO:0000313" key="2">
    <source>
        <dbReference type="Proteomes" id="UP001589867"/>
    </source>
</evidence>
<evidence type="ECO:0008006" key="3">
    <source>
        <dbReference type="Google" id="ProtNLM"/>
    </source>
</evidence>
<gene>
    <name evidence="1" type="ORF">ACFFIA_03665</name>
</gene>
<proteinExistence type="predicted"/>
<comment type="caution">
    <text evidence="1">The sequence shown here is derived from an EMBL/GenBank/DDBJ whole genome shotgun (WGS) entry which is preliminary data.</text>
</comment>
<dbReference type="RefSeq" id="WP_377245193.1">
    <property type="nucleotide sequence ID" value="NZ_JBHLUH010000004.1"/>
</dbReference>
<organism evidence="1 2">
    <name type="scientific">Phytohabitans kaempferiae</name>
    <dbReference type="NCBI Taxonomy" id="1620943"/>
    <lineage>
        <taxon>Bacteria</taxon>
        <taxon>Bacillati</taxon>
        <taxon>Actinomycetota</taxon>
        <taxon>Actinomycetes</taxon>
        <taxon>Micromonosporales</taxon>
        <taxon>Micromonosporaceae</taxon>
    </lineage>
</organism>